<dbReference type="AlphaFoldDB" id="A0A0K2ZCT8"/>
<protein>
    <recommendedName>
        <fullName evidence="3">Type III secretion protein HrpB2</fullName>
    </recommendedName>
</protein>
<gene>
    <name evidence="1" type="ORF">XTPLMG730_0041</name>
</gene>
<dbReference type="RefSeq" id="WP_053836730.1">
    <property type="nucleotide sequence ID" value="NZ_CP076251.1"/>
</dbReference>
<organism evidence="1 2">
    <name type="scientific">Xanthomonas graminis pv. phlei</name>
    <dbReference type="NCBI Taxonomy" id="487906"/>
    <lineage>
        <taxon>Bacteria</taxon>
        <taxon>Pseudomonadati</taxon>
        <taxon>Pseudomonadota</taxon>
        <taxon>Gammaproteobacteria</taxon>
        <taxon>Lysobacterales</taxon>
        <taxon>Lysobacteraceae</taxon>
        <taxon>Xanthomonas</taxon>
        <taxon>Xanthomonas translucens group</taxon>
        <taxon>Xanthomonas graminis</taxon>
    </lineage>
</organism>
<dbReference type="Proteomes" id="UP000045978">
    <property type="component" value="Unassembled WGS sequence"/>
</dbReference>
<dbReference type="InterPro" id="IPR013391">
    <property type="entry name" value="T3SS_HrpB2"/>
</dbReference>
<evidence type="ECO:0000313" key="1">
    <source>
        <dbReference type="EMBL" id="CTP82437.1"/>
    </source>
</evidence>
<reference evidence="1 2" key="1">
    <citation type="submission" date="2015-07" db="EMBL/GenBank/DDBJ databases">
        <authorList>
            <person name="Noorani M."/>
        </authorList>
    </citation>
    <scope>NUCLEOTIDE SEQUENCE [LARGE SCALE GENOMIC DNA]</scope>
    <source>
        <strain evidence="1">LMG730</strain>
    </source>
</reference>
<evidence type="ECO:0008006" key="3">
    <source>
        <dbReference type="Google" id="ProtNLM"/>
    </source>
</evidence>
<accession>A0A0K2ZCT8</accession>
<sequence length="129" mass="13414">MTPIAPISPVAAVTTSSAAAPVQAAPSVASVHKFQALMQQGHRVAPDLQISQHPTVIGRLVGAEDKAMQSVMAQAEDFAARAPSMDAAQLVAGQMQMMDRMTMAMLQLNVGTAVAQGGKSAVQTLFKNQ</sequence>
<dbReference type="Pfam" id="PF09487">
    <property type="entry name" value="HrpB2"/>
    <property type="match status" value="1"/>
</dbReference>
<name>A0A0K2ZCT8_9XANT</name>
<evidence type="ECO:0000313" key="2">
    <source>
        <dbReference type="Proteomes" id="UP000045978"/>
    </source>
</evidence>
<proteinExistence type="predicted"/>
<dbReference type="EMBL" id="CXOJ01000001">
    <property type="protein sequence ID" value="CTP82437.1"/>
    <property type="molecule type" value="Genomic_DNA"/>
</dbReference>